<dbReference type="Proteomes" id="UP000267187">
    <property type="component" value="Unassembled WGS sequence"/>
</dbReference>
<evidence type="ECO:0000256" key="6">
    <source>
        <dbReference type="ARBA" id="ARBA00022989"/>
    </source>
</evidence>
<evidence type="ECO:0000256" key="2">
    <source>
        <dbReference type="ARBA" id="ARBA00007776"/>
    </source>
</evidence>
<evidence type="ECO:0000256" key="9">
    <source>
        <dbReference type="SAM" id="Phobius"/>
    </source>
</evidence>
<dbReference type="PANTHER" id="PTHR37484">
    <property type="entry name" value="ROD SHAPE-DETERMINING PROTEIN MRED"/>
    <property type="match status" value="1"/>
</dbReference>
<proteinExistence type="inferred from homology"/>
<dbReference type="GO" id="GO:0005886">
    <property type="term" value="C:plasma membrane"/>
    <property type="evidence" value="ECO:0007669"/>
    <property type="project" value="UniProtKB-SubCell"/>
</dbReference>
<dbReference type="Pfam" id="PF04093">
    <property type="entry name" value="MreD"/>
    <property type="match status" value="1"/>
</dbReference>
<comment type="subcellular location">
    <subcellularLocation>
        <location evidence="8">Cell inner membrane</location>
    </subcellularLocation>
    <subcellularLocation>
        <location evidence="1">Cell membrane</location>
        <topology evidence="1">Multi-pass membrane protein</topology>
    </subcellularLocation>
</comment>
<keyword evidence="3 8" id="KW-1003">Cell membrane</keyword>
<comment type="caution">
    <text evidence="10">The sequence shown here is derived from an EMBL/GenBank/DDBJ whole genome shotgun (WGS) entry which is preliminary data.</text>
</comment>
<name>A0A3M0AAN6_9GAMM</name>
<evidence type="ECO:0000313" key="10">
    <source>
        <dbReference type="EMBL" id="RMA79455.1"/>
    </source>
</evidence>
<dbReference type="EMBL" id="REFJ01000004">
    <property type="protein sequence ID" value="RMA79455.1"/>
    <property type="molecule type" value="Genomic_DNA"/>
</dbReference>
<dbReference type="RefSeq" id="WP_121877211.1">
    <property type="nucleotide sequence ID" value="NZ_REFJ01000004.1"/>
</dbReference>
<evidence type="ECO:0000256" key="7">
    <source>
        <dbReference type="ARBA" id="ARBA00023136"/>
    </source>
</evidence>
<dbReference type="InterPro" id="IPR026034">
    <property type="entry name" value="MreD_proteobac"/>
</dbReference>
<dbReference type="OrthoDB" id="6647425at2"/>
<keyword evidence="6 9" id="KW-1133">Transmembrane helix</keyword>
<organism evidence="10 11">
    <name type="scientific">Umboniibacter marinipuniceus</name>
    <dbReference type="NCBI Taxonomy" id="569599"/>
    <lineage>
        <taxon>Bacteria</taxon>
        <taxon>Pseudomonadati</taxon>
        <taxon>Pseudomonadota</taxon>
        <taxon>Gammaproteobacteria</taxon>
        <taxon>Cellvibrionales</taxon>
        <taxon>Cellvibrionaceae</taxon>
        <taxon>Umboniibacter</taxon>
    </lineage>
</organism>
<protein>
    <recommendedName>
        <fullName evidence="8">Rod shape-determining protein MreD</fullName>
    </recommendedName>
</protein>
<feature type="transmembrane region" description="Helical" evidence="9">
    <location>
        <begin position="6"/>
        <end position="26"/>
    </location>
</feature>
<evidence type="ECO:0000256" key="8">
    <source>
        <dbReference type="PIRNR" id="PIRNR018472"/>
    </source>
</evidence>
<evidence type="ECO:0000256" key="5">
    <source>
        <dbReference type="ARBA" id="ARBA00022960"/>
    </source>
</evidence>
<feature type="transmembrane region" description="Helical" evidence="9">
    <location>
        <begin position="99"/>
        <end position="117"/>
    </location>
</feature>
<accession>A0A3M0AAN6</accession>
<dbReference type="PIRSF" id="PIRSF018472">
    <property type="entry name" value="MreD_proteobac"/>
    <property type="match status" value="1"/>
</dbReference>
<dbReference type="NCBIfam" id="TIGR03426">
    <property type="entry name" value="shape_MreD"/>
    <property type="match status" value="1"/>
</dbReference>
<keyword evidence="5 8" id="KW-0133">Cell shape</keyword>
<comment type="function">
    <text evidence="8">Involved in formation of the rod shape of the cell. May also contribute to regulation of formation of penicillin-binding proteins.</text>
</comment>
<keyword evidence="11" id="KW-1185">Reference proteome</keyword>
<feature type="transmembrane region" description="Helical" evidence="9">
    <location>
        <begin position="129"/>
        <end position="150"/>
    </location>
</feature>
<dbReference type="AlphaFoldDB" id="A0A3M0AAN6"/>
<sequence length="158" mass="17654">MLPQVWMAAVITVLVAVLFTVASVVDPIYRPSLLGLSVVFWCIYFPDKVSLGTAFICGIIADALTGALFGSHVLGFCVVAYLTTLMNRRLLMFTWVQRILFVFVLMGISQAIINWGFAIRGEAMPGLSYLLPATTSALVWPIWKVFMKWLHPKRAMPR</sequence>
<dbReference type="InterPro" id="IPR007227">
    <property type="entry name" value="Cell_shape_determining_MreD"/>
</dbReference>
<evidence type="ECO:0000256" key="1">
    <source>
        <dbReference type="ARBA" id="ARBA00004651"/>
    </source>
</evidence>
<keyword evidence="8" id="KW-0997">Cell inner membrane</keyword>
<feature type="transmembrane region" description="Helical" evidence="9">
    <location>
        <begin position="67"/>
        <end position="87"/>
    </location>
</feature>
<dbReference type="GO" id="GO:0008360">
    <property type="term" value="P:regulation of cell shape"/>
    <property type="evidence" value="ECO:0007669"/>
    <property type="project" value="UniProtKB-UniRule"/>
</dbReference>
<dbReference type="PANTHER" id="PTHR37484:SF1">
    <property type="entry name" value="ROD SHAPE-DETERMINING PROTEIN MRED"/>
    <property type="match status" value="1"/>
</dbReference>
<evidence type="ECO:0000256" key="4">
    <source>
        <dbReference type="ARBA" id="ARBA00022692"/>
    </source>
</evidence>
<gene>
    <name evidence="10" type="ORF">DFR27_1896</name>
</gene>
<keyword evidence="4 9" id="KW-0812">Transmembrane</keyword>
<comment type="similarity">
    <text evidence="2 8">Belongs to the MreD family.</text>
</comment>
<keyword evidence="7 8" id="KW-0472">Membrane</keyword>
<evidence type="ECO:0000256" key="3">
    <source>
        <dbReference type="ARBA" id="ARBA00022475"/>
    </source>
</evidence>
<reference evidence="10 11" key="1">
    <citation type="submission" date="2018-10" db="EMBL/GenBank/DDBJ databases">
        <title>Genomic Encyclopedia of Type Strains, Phase IV (KMG-IV): sequencing the most valuable type-strain genomes for metagenomic binning, comparative biology and taxonomic classification.</title>
        <authorList>
            <person name="Goeker M."/>
        </authorList>
    </citation>
    <scope>NUCLEOTIDE SEQUENCE [LARGE SCALE GENOMIC DNA]</scope>
    <source>
        <strain evidence="10 11">DSM 25080</strain>
    </source>
</reference>
<evidence type="ECO:0000313" key="11">
    <source>
        <dbReference type="Proteomes" id="UP000267187"/>
    </source>
</evidence>
<feature type="transmembrane region" description="Helical" evidence="9">
    <location>
        <begin position="38"/>
        <end position="61"/>
    </location>
</feature>